<evidence type="ECO:0000313" key="2">
    <source>
        <dbReference type="Proteomes" id="UP000261948"/>
    </source>
</evidence>
<name>A0A373FG26_COMTE</name>
<proteinExistence type="predicted"/>
<protein>
    <submittedName>
        <fullName evidence="1">Uncharacterized protein</fullName>
    </submittedName>
</protein>
<dbReference type="EMBL" id="QURR01000021">
    <property type="protein sequence ID" value="RGE42947.1"/>
    <property type="molecule type" value="Genomic_DNA"/>
</dbReference>
<reference evidence="1 2" key="1">
    <citation type="submission" date="2018-08" db="EMBL/GenBank/DDBJ databases">
        <title>Comamonas testosteroni strain SWCO2.</title>
        <authorList>
            <person name="Jiang N."/>
            <person name="Zhang X.Z."/>
        </authorList>
    </citation>
    <scope>NUCLEOTIDE SEQUENCE [LARGE SCALE GENOMIC DNA]</scope>
    <source>
        <strain evidence="1 2">SWCO2</strain>
    </source>
</reference>
<dbReference type="AlphaFoldDB" id="A0A373FG26"/>
<evidence type="ECO:0000313" key="1">
    <source>
        <dbReference type="EMBL" id="RGE42947.1"/>
    </source>
</evidence>
<organism evidence="1 2">
    <name type="scientific">Comamonas testosteroni</name>
    <name type="common">Pseudomonas testosteroni</name>
    <dbReference type="NCBI Taxonomy" id="285"/>
    <lineage>
        <taxon>Bacteria</taxon>
        <taxon>Pseudomonadati</taxon>
        <taxon>Pseudomonadota</taxon>
        <taxon>Betaproteobacteria</taxon>
        <taxon>Burkholderiales</taxon>
        <taxon>Comamonadaceae</taxon>
        <taxon>Comamonas</taxon>
    </lineage>
</organism>
<sequence length="75" mass="8267">MGHSTDEKKPPQSAAVSQPVGLLVCQIQMELASFLDELDQGIDSLAHDELSMDSRDALQAMDSTHLKHCQHRVKP</sequence>
<keyword evidence="2" id="KW-1185">Reference proteome</keyword>
<accession>A0A373FG26</accession>
<dbReference type="Proteomes" id="UP000261948">
    <property type="component" value="Unassembled WGS sequence"/>
</dbReference>
<gene>
    <name evidence="1" type="ORF">DZC30_15960</name>
</gene>
<comment type="caution">
    <text evidence="1">The sequence shown here is derived from an EMBL/GenBank/DDBJ whole genome shotgun (WGS) entry which is preliminary data.</text>
</comment>